<dbReference type="InterPro" id="IPR041561">
    <property type="entry name" value="PglD_N"/>
</dbReference>
<gene>
    <name evidence="5" type="ORF">ACFPB0_04045</name>
</gene>
<evidence type="ECO:0000256" key="2">
    <source>
        <dbReference type="ARBA" id="ARBA00022679"/>
    </source>
</evidence>
<dbReference type="CDD" id="cd03360">
    <property type="entry name" value="LbH_AT_putative"/>
    <property type="match status" value="1"/>
</dbReference>
<dbReference type="InterPro" id="IPR050179">
    <property type="entry name" value="Trans_hexapeptide_repeat"/>
</dbReference>
<reference evidence="6" key="1">
    <citation type="journal article" date="2019" name="Int. J. Syst. Evol. Microbiol.">
        <title>The Global Catalogue of Microorganisms (GCM) 10K type strain sequencing project: providing services to taxonomists for standard genome sequencing and annotation.</title>
        <authorList>
            <consortium name="The Broad Institute Genomics Platform"/>
            <consortium name="The Broad Institute Genome Sequencing Center for Infectious Disease"/>
            <person name="Wu L."/>
            <person name="Ma J."/>
        </authorList>
    </citation>
    <scope>NUCLEOTIDE SEQUENCE [LARGE SCALE GENOMIC DNA]</scope>
    <source>
        <strain evidence="6">CCUG 62981</strain>
    </source>
</reference>
<feature type="domain" description="PglD N-terminal" evidence="4">
    <location>
        <begin position="4"/>
        <end position="74"/>
    </location>
</feature>
<dbReference type="EMBL" id="JBHSGQ010000001">
    <property type="protein sequence ID" value="MFC4724456.1"/>
    <property type="molecule type" value="Genomic_DNA"/>
</dbReference>
<accession>A0ABV9N811</accession>
<evidence type="ECO:0000313" key="6">
    <source>
        <dbReference type="Proteomes" id="UP001596024"/>
    </source>
</evidence>
<keyword evidence="2" id="KW-0808">Transferase</keyword>
<dbReference type="NCBIfam" id="TIGR03570">
    <property type="entry name" value="NeuD_NnaD"/>
    <property type="match status" value="1"/>
</dbReference>
<keyword evidence="6" id="KW-1185">Reference proteome</keyword>
<dbReference type="InterPro" id="IPR020019">
    <property type="entry name" value="AcTrfase_PglD-like"/>
</dbReference>
<name>A0ABV9N811_9PROT</name>
<dbReference type="PROSITE" id="PS00101">
    <property type="entry name" value="HEXAPEP_TRANSFERASES"/>
    <property type="match status" value="1"/>
</dbReference>
<evidence type="ECO:0000256" key="3">
    <source>
        <dbReference type="ARBA" id="ARBA00022737"/>
    </source>
</evidence>
<proteinExistence type="inferred from homology"/>
<dbReference type="SUPFAM" id="SSF51161">
    <property type="entry name" value="Trimeric LpxA-like enzymes"/>
    <property type="match status" value="1"/>
</dbReference>
<dbReference type="InterPro" id="IPR018357">
    <property type="entry name" value="Hexapep_transf_CS"/>
</dbReference>
<keyword evidence="3" id="KW-0677">Repeat</keyword>
<dbReference type="PANTHER" id="PTHR43300">
    <property type="entry name" value="ACETYLTRANSFERASE"/>
    <property type="match status" value="1"/>
</dbReference>
<dbReference type="PANTHER" id="PTHR43300:SF7">
    <property type="entry name" value="UDP-N-ACETYLBACILLOSAMINE N-ACETYLTRANSFERASE"/>
    <property type="match status" value="1"/>
</dbReference>
<dbReference type="InterPro" id="IPR011004">
    <property type="entry name" value="Trimer_LpxA-like_sf"/>
</dbReference>
<sequence length="212" mass="20654">MTAQVAILGAGGHARVVADILMSMAGKGADLTIAGFIAPEGDAWLDIPLLGDDAALAGLVSSGAVSHFIVGVGSTCGGQPLRRRLASIAADAGALPISAIHPAAVIGREVVILPGTAVMALAAVNAGSRIGRHVIVNTGACIDHDAVVGDFAHLAPRSVLSGNVRVGNNALVGVGACVRQGISIGSDATLGAGAVAVSDIADGVTAKGIPAR</sequence>
<evidence type="ECO:0000313" key="5">
    <source>
        <dbReference type="EMBL" id="MFC4724456.1"/>
    </source>
</evidence>
<dbReference type="Pfam" id="PF17836">
    <property type="entry name" value="PglD_N"/>
    <property type="match status" value="1"/>
</dbReference>
<dbReference type="RefSeq" id="WP_371392200.1">
    <property type="nucleotide sequence ID" value="NZ_CP163421.1"/>
</dbReference>
<organism evidence="5 6">
    <name type="scientific">Glycocaulis abyssi</name>
    <dbReference type="NCBI Taxonomy" id="1433403"/>
    <lineage>
        <taxon>Bacteria</taxon>
        <taxon>Pseudomonadati</taxon>
        <taxon>Pseudomonadota</taxon>
        <taxon>Alphaproteobacteria</taxon>
        <taxon>Maricaulales</taxon>
        <taxon>Maricaulaceae</taxon>
        <taxon>Glycocaulis</taxon>
    </lineage>
</organism>
<comment type="caution">
    <text evidence="5">The sequence shown here is derived from an EMBL/GenBank/DDBJ whole genome shotgun (WGS) entry which is preliminary data.</text>
</comment>
<evidence type="ECO:0000256" key="1">
    <source>
        <dbReference type="ARBA" id="ARBA00007274"/>
    </source>
</evidence>
<dbReference type="Gene3D" id="3.40.50.20">
    <property type="match status" value="1"/>
</dbReference>
<dbReference type="Gene3D" id="2.160.10.10">
    <property type="entry name" value="Hexapeptide repeat proteins"/>
    <property type="match status" value="1"/>
</dbReference>
<evidence type="ECO:0000259" key="4">
    <source>
        <dbReference type="Pfam" id="PF17836"/>
    </source>
</evidence>
<dbReference type="Proteomes" id="UP001596024">
    <property type="component" value="Unassembled WGS sequence"/>
</dbReference>
<comment type="similarity">
    <text evidence="1">Belongs to the transferase hexapeptide repeat family.</text>
</comment>
<protein>
    <submittedName>
        <fullName evidence="5">Acetyltransferase</fullName>
    </submittedName>
</protein>